<keyword evidence="1" id="KW-1133">Transmembrane helix</keyword>
<organism evidence="2 3">
    <name type="scientific">Candidatus Komeilibacteria bacterium CG_4_10_14_0_8_um_filter_37_78</name>
    <dbReference type="NCBI Taxonomy" id="1974471"/>
    <lineage>
        <taxon>Bacteria</taxon>
        <taxon>Candidatus Komeiliibacteriota</taxon>
    </lineage>
</organism>
<dbReference type="Proteomes" id="UP000228689">
    <property type="component" value="Unassembled WGS sequence"/>
</dbReference>
<evidence type="ECO:0000256" key="1">
    <source>
        <dbReference type="SAM" id="Phobius"/>
    </source>
</evidence>
<proteinExistence type="predicted"/>
<comment type="caution">
    <text evidence="2">The sequence shown here is derived from an EMBL/GenBank/DDBJ whole genome shotgun (WGS) entry which is preliminary data.</text>
</comment>
<reference evidence="3" key="1">
    <citation type="submission" date="2017-09" db="EMBL/GenBank/DDBJ databases">
        <title>Depth-based differentiation of microbial function through sediment-hosted aquifers and enrichment of novel symbionts in the deep terrestrial subsurface.</title>
        <authorList>
            <person name="Probst A.J."/>
            <person name="Ladd B."/>
            <person name="Jarett J.K."/>
            <person name="Geller-Mcgrath D.E."/>
            <person name="Sieber C.M.K."/>
            <person name="Emerson J.B."/>
            <person name="Anantharaman K."/>
            <person name="Thomas B.C."/>
            <person name="Malmstrom R."/>
            <person name="Stieglmeier M."/>
            <person name="Klingl A."/>
            <person name="Woyke T."/>
            <person name="Ryan C.M."/>
            <person name="Banfield J.F."/>
        </authorList>
    </citation>
    <scope>NUCLEOTIDE SEQUENCE [LARGE SCALE GENOMIC DNA]</scope>
</reference>
<name>A0A2M7RFF8_9BACT</name>
<evidence type="ECO:0000313" key="3">
    <source>
        <dbReference type="Proteomes" id="UP000228689"/>
    </source>
</evidence>
<gene>
    <name evidence="2" type="ORF">COY67_00035</name>
</gene>
<keyword evidence="1" id="KW-0472">Membrane</keyword>
<sequence>MDDKNVQLSQHNFYLLGYLTIAVLWSMLQFIAVFVGILWLTLNLSNLPTLSYNSAIVSNKIITKHDLNEELFVELDKPWEKLPTRFMPGVKCGTNNYIWKREV</sequence>
<dbReference type="EMBL" id="PFMC01000002">
    <property type="protein sequence ID" value="PIY95424.1"/>
    <property type="molecule type" value="Genomic_DNA"/>
</dbReference>
<dbReference type="AlphaFoldDB" id="A0A2M7RFF8"/>
<keyword evidence="1" id="KW-0812">Transmembrane</keyword>
<protein>
    <submittedName>
        <fullName evidence="2">Uncharacterized protein</fullName>
    </submittedName>
</protein>
<evidence type="ECO:0000313" key="2">
    <source>
        <dbReference type="EMBL" id="PIY95424.1"/>
    </source>
</evidence>
<accession>A0A2M7RFF8</accession>
<feature type="transmembrane region" description="Helical" evidence="1">
    <location>
        <begin position="12"/>
        <end position="42"/>
    </location>
</feature>